<evidence type="ECO:0000313" key="2">
    <source>
        <dbReference type="Proteomes" id="UP000625574"/>
    </source>
</evidence>
<protein>
    <submittedName>
        <fullName evidence="1">Uncharacterized protein</fullName>
    </submittedName>
</protein>
<dbReference type="EMBL" id="JAEIOT010000004">
    <property type="protein sequence ID" value="MBI8999731.1"/>
    <property type="molecule type" value="Genomic_DNA"/>
</dbReference>
<gene>
    <name evidence="1" type="ORF">JDV76_01905</name>
</gene>
<reference evidence="1 2" key="1">
    <citation type="submission" date="2020-12" db="EMBL/GenBank/DDBJ databases">
        <title>Genome public.</title>
        <authorList>
            <person name="Sun Q."/>
        </authorList>
    </citation>
    <scope>NUCLEOTIDE SEQUENCE [LARGE SCALE GENOMIC DNA]</scope>
    <source>
        <strain evidence="1 2">CCM 8864</strain>
    </source>
</reference>
<accession>A0ABS0VSH5</accession>
<name>A0ABS0VSH5_9CORY</name>
<organism evidence="1 2">
    <name type="scientific">Corynebacterium marambiense</name>
    <dbReference type="NCBI Taxonomy" id="2765364"/>
    <lineage>
        <taxon>Bacteria</taxon>
        <taxon>Bacillati</taxon>
        <taxon>Actinomycetota</taxon>
        <taxon>Actinomycetes</taxon>
        <taxon>Mycobacteriales</taxon>
        <taxon>Corynebacteriaceae</taxon>
        <taxon>Corynebacterium</taxon>
    </lineage>
</organism>
<evidence type="ECO:0000313" key="1">
    <source>
        <dbReference type="EMBL" id="MBI8999731.1"/>
    </source>
</evidence>
<comment type="caution">
    <text evidence="1">The sequence shown here is derived from an EMBL/GenBank/DDBJ whole genome shotgun (WGS) entry which is preliminary data.</text>
</comment>
<sequence>MGYGLSVSCSGTGFLPLSAQITLQEEHLGTWYEDVDSPGIVPLTEGGYGFVRGEAYCNHDNSGHDYRVKAVIYAGNHTGRGRSREVHLPCNL</sequence>
<keyword evidence="2" id="KW-1185">Reference proteome</keyword>
<dbReference type="Proteomes" id="UP000625574">
    <property type="component" value="Unassembled WGS sequence"/>
</dbReference>
<proteinExistence type="predicted"/>